<feature type="non-terminal residue" evidence="2">
    <location>
        <position position="136"/>
    </location>
</feature>
<proteinExistence type="predicted"/>
<feature type="compositionally biased region" description="Pro residues" evidence="1">
    <location>
        <begin position="127"/>
        <end position="136"/>
    </location>
</feature>
<evidence type="ECO:0000256" key="1">
    <source>
        <dbReference type="SAM" id="MobiDB-lite"/>
    </source>
</evidence>
<comment type="caution">
    <text evidence="2">The sequence shown here is derived from an EMBL/GenBank/DDBJ whole genome shotgun (WGS) entry which is preliminary data.</text>
</comment>
<protein>
    <submittedName>
        <fullName evidence="2">Uncharacterized protein</fullName>
    </submittedName>
</protein>
<name>A0A2W2F128_9ACTN</name>
<dbReference type="Proteomes" id="UP000248924">
    <property type="component" value="Unassembled WGS sequence"/>
</dbReference>
<keyword evidence="3" id="KW-1185">Reference proteome</keyword>
<evidence type="ECO:0000313" key="2">
    <source>
        <dbReference type="EMBL" id="PZG22065.1"/>
    </source>
</evidence>
<gene>
    <name evidence="2" type="ORF">C1I95_06335</name>
</gene>
<sequence length="136" mass="13718">MSRSSTPGSPAGHPAAPHGNRARSFDYPQSGELDDASLDPALAATPGHGGVGVFQAPRPPQRRAVPTEPGPVTPSTRDGADIDSPFLDLFGGAYARPGSAQRGNALPARAVPQQAAPAGPTPVTNRPAPPPVPAQP</sequence>
<accession>A0A2W2F128</accession>
<feature type="compositionally biased region" description="Low complexity" evidence="1">
    <location>
        <begin position="107"/>
        <end position="126"/>
    </location>
</feature>
<feature type="region of interest" description="Disordered" evidence="1">
    <location>
        <begin position="1"/>
        <end position="136"/>
    </location>
</feature>
<organism evidence="2 3">
    <name type="scientific">Micromonospora craterilacus</name>
    <dbReference type="NCBI Taxonomy" id="1655439"/>
    <lineage>
        <taxon>Bacteria</taxon>
        <taxon>Bacillati</taxon>
        <taxon>Actinomycetota</taxon>
        <taxon>Actinomycetes</taxon>
        <taxon>Micromonosporales</taxon>
        <taxon>Micromonosporaceae</taxon>
        <taxon>Micromonospora</taxon>
    </lineage>
</organism>
<dbReference type="AlphaFoldDB" id="A0A2W2F128"/>
<feature type="compositionally biased region" description="Low complexity" evidence="1">
    <location>
        <begin position="1"/>
        <end position="19"/>
    </location>
</feature>
<evidence type="ECO:0000313" key="3">
    <source>
        <dbReference type="Proteomes" id="UP000248924"/>
    </source>
</evidence>
<dbReference type="EMBL" id="POTY01000023">
    <property type="protein sequence ID" value="PZG22065.1"/>
    <property type="molecule type" value="Genomic_DNA"/>
</dbReference>
<reference evidence="2 3" key="1">
    <citation type="submission" date="2018-01" db="EMBL/GenBank/DDBJ databases">
        <title>Draft genome sequence of Jishengella sp. NA12.</title>
        <authorList>
            <person name="Sahin N."/>
            <person name="Ay H."/>
            <person name="Saygin H."/>
        </authorList>
    </citation>
    <scope>NUCLEOTIDE SEQUENCE [LARGE SCALE GENOMIC DNA]</scope>
    <source>
        <strain evidence="2 3">NA12</strain>
    </source>
</reference>